<dbReference type="SMART" id="SM00448">
    <property type="entry name" value="REC"/>
    <property type="match status" value="1"/>
</dbReference>
<dbReference type="InterPro" id="IPR001789">
    <property type="entry name" value="Sig_transdc_resp-reg_receiver"/>
</dbReference>
<dbReference type="SMART" id="SM00388">
    <property type="entry name" value="HisKA"/>
    <property type="match status" value="1"/>
</dbReference>
<keyword evidence="12" id="KW-1185">Reference proteome</keyword>
<dbReference type="InterPro" id="IPR050956">
    <property type="entry name" value="2C_system_His_kinase"/>
</dbReference>
<evidence type="ECO:0000256" key="7">
    <source>
        <dbReference type="SAM" id="Phobius"/>
    </source>
</evidence>
<evidence type="ECO:0000259" key="9">
    <source>
        <dbReference type="PROSITE" id="PS50110"/>
    </source>
</evidence>
<evidence type="ECO:0000256" key="1">
    <source>
        <dbReference type="ARBA" id="ARBA00004141"/>
    </source>
</evidence>
<dbReference type="PRINTS" id="PR00344">
    <property type="entry name" value="BCTRLSENSOR"/>
</dbReference>
<dbReference type="Gene3D" id="3.30.450.40">
    <property type="match status" value="1"/>
</dbReference>
<dbReference type="InterPro" id="IPR011701">
    <property type="entry name" value="MFS"/>
</dbReference>
<feature type="region of interest" description="Disordered" evidence="6">
    <location>
        <begin position="395"/>
        <end position="421"/>
    </location>
</feature>
<dbReference type="Pfam" id="PF01590">
    <property type="entry name" value="GAF"/>
    <property type="match status" value="1"/>
</dbReference>
<dbReference type="Pfam" id="PF02518">
    <property type="entry name" value="HATPase_c"/>
    <property type="match status" value="1"/>
</dbReference>
<keyword evidence="7" id="KW-0812">Transmembrane</keyword>
<feature type="transmembrane region" description="Helical" evidence="7">
    <location>
        <begin position="1379"/>
        <end position="1400"/>
    </location>
</feature>
<dbReference type="Gene3D" id="3.40.50.2300">
    <property type="match status" value="1"/>
</dbReference>
<evidence type="ECO:0000313" key="12">
    <source>
        <dbReference type="Proteomes" id="UP001465668"/>
    </source>
</evidence>
<feature type="transmembrane region" description="Helical" evidence="7">
    <location>
        <begin position="1641"/>
        <end position="1659"/>
    </location>
</feature>
<organism evidence="11 12">
    <name type="scientific">Seiridium cardinale</name>
    <dbReference type="NCBI Taxonomy" id="138064"/>
    <lineage>
        <taxon>Eukaryota</taxon>
        <taxon>Fungi</taxon>
        <taxon>Dikarya</taxon>
        <taxon>Ascomycota</taxon>
        <taxon>Pezizomycotina</taxon>
        <taxon>Sordariomycetes</taxon>
        <taxon>Xylariomycetidae</taxon>
        <taxon>Amphisphaeriales</taxon>
        <taxon>Sporocadaceae</taxon>
        <taxon>Seiridium</taxon>
    </lineage>
</organism>
<reference evidence="11 12" key="1">
    <citation type="submission" date="2024-02" db="EMBL/GenBank/DDBJ databases">
        <title>First draft genome assembly of two strains of Seiridium cardinale.</title>
        <authorList>
            <person name="Emiliani G."/>
            <person name="Scali E."/>
        </authorList>
    </citation>
    <scope>NUCLEOTIDE SEQUENCE [LARGE SCALE GENOMIC DNA]</scope>
    <source>
        <strain evidence="11 12">BM-138-000479</strain>
    </source>
</reference>
<feature type="transmembrane region" description="Helical" evidence="7">
    <location>
        <begin position="1702"/>
        <end position="1722"/>
    </location>
</feature>
<evidence type="ECO:0000256" key="2">
    <source>
        <dbReference type="ARBA" id="ARBA00022553"/>
    </source>
</evidence>
<dbReference type="EMBL" id="JARVKM010000128">
    <property type="protein sequence ID" value="KAK9769408.1"/>
    <property type="molecule type" value="Genomic_DNA"/>
</dbReference>
<comment type="caution">
    <text evidence="11">The sequence shown here is derived from an EMBL/GenBank/DDBJ whole genome shotgun (WGS) entry which is preliminary data.</text>
</comment>
<feature type="modified residue" description="4-aspartylphosphate" evidence="5">
    <location>
        <position position="1187"/>
    </location>
</feature>
<dbReference type="PANTHER" id="PTHR43719">
    <property type="entry name" value="TWO-COMPONENT HISTIDINE KINASE"/>
    <property type="match status" value="1"/>
</dbReference>
<feature type="transmembrane region" description="Helical" evidence="7">
    <location>
        <begin position="1665"/>
        <end position="1690"/>
    </location>
</feature>
<dbReference type="CDD" id="cd17546">
    <property type="entry name" value="REC_hyHK_CKI1_RcsC-like"/>
    <property type="match status" value="1"/>
</dbReference>
<dbReference type="InterPro" id="IPR036097">
    <property type="entry name" value="HisK_dim/P_sf"/>
</dbReference>
<evidence type="ECO:0000313" key="11">
    <source>
        <dbReference type="EMBL" id="KAK9769408.1"/>
    </source>
</evidence>
<dbReference type="PROSITE" id="PS50110">
    <property type="entry name" value="RESPONSE_REGULATORY"/>
    <property type="match status" value="1"/>
</dbReference>
<feature type="region of interest" description="Disordered" evidence="6">
    <location>
        <begin position="1029"/>
        <end position="1050"/>
    </location>
</feature>
<dbReference type="Gene3D" id="3.30.565.10">
    <property type="entry name" value="Histidine kinase-like ATPase, C-terminal domain"/>
    <property type="match status" value="1"/>
</dbReference>
<evidence type="ECO:0000259" key="10">
    <source>
        <dbReference type="PROSITE" id="PS50850"/>
    </source>
</evidence>
<dbReference type="Gene3D" id="1.20.1250.20">
    <property type="entry name" value="MFS general substrate transporter like domains"/>
    <property type="match status" value="1"/>
</dbReference>
<dbReference type="InterPro" id="IPR036890">
    <property type="entry name" value="HATPase_C_sf"/>
</dbReference>
<dbReference type="SUPFAM" id="SSF55874">
    <property type="entry name" value="ATPase domain of HSP90 chaperone/DNA topoisomerase II/histidine kinase"/>
    <property type="match status" value="1"/>
</dbReference>
<dbReference type="PANTHER" id="PTHR43719:SF28">
    <property type="entry name" value="PEROXIDE STRESS-ACTIVATED HISTIDINE KINASE MAK1-RELATED"/>
    <property type="match status" value="1"/>
</dbReference>
<evidence type="ECO:0000259" key="8">
    <source>
        <dbReference type="PROSITE" id="PS50109"/>
    </source>
</evidence>
<feature type="transmembrane region" description="Helical" evidence="7">
    <location>
        <begin position="1585"/>
        <end position="1606"/>
    </location>
</feature>
<keyword evidence="4" id="KW-0418">Kinase</keyword>
<feature type="transmembrane region" description="Helical" evidence="7">
    <location>
        <begin position="1350"/>
        <end position="1367"/>
    </location>
</feature>
<evidence type="ECO:0000256" key="6">
    <source>
        <dbReference type="SAM" id="MobiDB-lite"/>
    </source>
</evidence>
<feature type="transmembrane region" description="Helical" evidence="7">
    <location>
        <begin position="1319"/>
        <end position="1338"/>
    </location>
</feature>
<dbReference type="InterPro" id="IPR011006">
    <property type="entry name" value="CheY-like_superfamily"/>
</dbReference>
<protein>
    <submittedName>
        <fullName evidence="11">Uncharacterized protein</fullName>
    </submittedName>
</protein>
<dbReference type="InterPro" id="IPR029016">
    <property type="entry name" value="GAF-like_dom_sf"/>
</dbReference>
<feature type="domain" description="Major facilitator superfamily (MFS) profile" evidence="10">
    <location>
        <begin position="1267"/>
        <end position="1754"/>
    </location>
</feature>
<dbReference type="InterPro" id="IPR004358">
    <property type="entry name" value="Sig_transdc_His_kin-like_C"/>
</dbReference>
<comment type="subcellular location">
    <subcellularLocation>
        <location evidence="1">Membrane</location>
        <topology evidence="1">Multi-pass membrane protein</topology>
    </subcellularLocation>
</comment>
<evidence type="ECO:0000256" key="4">
    <source>
        <dbReference type="ARBA" id="ARBA00022777"/>
    </source>
</evidence>
<feature type="compositionally biased region" description="Polar residues" evidence="6">
    <location>
        <begin position="255"/>
        <end position="274"/>
    </location>
</feature>
<sequence>MSAASRRSSSASSAEAARQRDLNKYYQPWLDSKKLRSVPVNTGPDEAPRARCSHDATLTALAQLAALRLNVKRAMVSLIDTKTQIILAEATQTLSLVDEARHAPGDHIWLGNVSAPRHDCMDEHTFGAITTCKDSDGADVDLAALVVKDTLDDARFKDRSYVTAKQGVRFYAGVPIVTKQGHSIGVYGVSDTRPRPQGLTRDEIQFMQDVAQIVAQHLDRVVDAMSRVSERDFMKGISYFLEDLSEFKYRLSNSSGYSMPPDNQNDSTDVQATDPQKAPSRGRQSQPNASSPNKSASASPHKAEASDEHGDTPGDVRPRFVRDNQSHGKSGPEPSGDNTRRIFTQATQLLCEQAKATGCVFVDAASGVFHGQPEQGSSPPGSVDPAASLNIDFDTIEGGRSDGDEAPNMEGPTKHPNPTLDDDMSQMARVLSMAFADDDYDSWPQGVVKRGNLKKCILRYPFGKCFYLNKGRVVADQILQLDEESTGGSMYEGMQGTLMHRNNVLPPELLACVPDAKWLIFLPLFNYAHSQWFAAGFIWGADFKMGDPDEALPFFKTFGSCMMSEVASMEVLNTNIAKSTFIASVSHDLRSPLHGMLGSLEFLEDTMTSAYQMSLVGSMETCGKTLLDTIDHLLDYAKINNLNRASTSLASPTRRKSSGNPSFVALTSQEASGSSSFDFSLLLEEVVEAVFAGQTFRKMNLRHHDPVNEASDHIKDMSRDESTPTEEQIHAGSAKFSGRVCLVFNLEKSPSWCVQGQTGALRRVIMNVVGNAIKYCRSGFIEVSAKVKQSGLSDVEVEFAVKDTGIGMSEDFMANHLFKAFSQEDSFTPGTGLGLSITSQILDNLGGAIRIHSEKGVGTHAHVTLPMKTASPGSYVSSQEDIVQEALKLTTGKKVCILNPMHDGGELEQAGGKLEASIISFSEGWFNMTCTKYRHVADDPDASIYIYAEPPPIEHLVDQHHERIARGQSGRESALLIICTNAFEAAALRAAGVDHLISLGRIIEVVSQPVGLRKLAKVMLQCLKQVETSGRDMDENGNPGPPSRASSGGDIRRRAAEVRLNTVPVVYDQTALAYRPSIEAIRWKSDEPLRLATYVKTTAEKPVSTSSHTNVGGPSVTTAMQEQEGSSKEEAKPSPHVLLVDDNAINLRLLVTFMKKIQLPYAEAANGLEAFNKYKEAERPFDFVLMDLQMPIMDGFEATRKIREFEEEQGIAKTSTIIAITGVGNEDARKEAVDAGMSRYLTKPVKFKELQQLLCDSPANPTDVERAGLLSALLVTPDALDSRNIISLISAPLRSLEAQHSTKQAQIRTMEQYKTSAQAINLTLTLYVVVQAIMPAFFAPLADSKGRRPISLLTYSIYTAASLGLALNDMGEQSYVALLILRAVEALGASACASITYGVISDVCIPAERGTMVGPSISMANLGLVLGPVFGGVIAWRTGNSSWVFWALTLFGLVSVSLMLMLLPETARSVVGNGGQGKRLKLVGLKRWILLGPDWSATKYSKASVDDERPYPPRENSDAQNLAPEKLISRLRRIPSPLSCLSIMLWKDTGLILWLASCNYAVWYCVTASWPQIYTKIYGWNELTIGLAYLPSSITIIAAGFISGPWSNARYRRTAREAGLPVDGHCVDDFPIERARSRQQWPVFLLTHLGIAGLGWAIHERAHPAILLTLQAVVGFCQSFLFFAFNTLLIDVHPDRPSAASAAASLIRSGLSGVGVAILQPLADAIGWGWYFTCLALFIGLLQGVGIMILQKNGMLWRRQRYTAERSGSRTKA</sequence>
<feature type="compositionally biased region" description="Basic and acidic residues" evidence="6">
    <location>
        <begin position="301"/>
        <end position="326"/>
    </location>
</feature>
<dbReference type="SMART" id="SM00387">
    <property type="entry name" value="HATPase_c"/>
    <property type="match status" value="1"/>
</dbReference>
<name>A0ABR2X6K7_9PEZI</name>
<dbReference type="SUPFAM" id="SSF47384">
    <property type="entry name" value="Homodimeric domain of signal transducing histidine kinase"/>
    <property type="match status" value="1"/>
</dbReference>
<feature type="domain" description="Response regulatory" evidence="9">
    <location>
        <begin position="1136"/>
        <end position="1258"/>
    </location>
</feature>
<dbReference type="SUPFAM" id="SSF52172">
    <property type="entry name" value="CheY-like"/>
    <property type="match status" value="1"/>
</dbReference>
<dbReference type="PROSITE" id="PS50109">
    <property type="entry name" value="HIS_KIN"/>
    <property type="match status" value="1"/>
</dbReference>
<feature type="transmembrane region" description="Helical" evidence="7">
    <location>
        <begin position="1412"/>
        <end position="1437"/>
    </location>
</feature>
<dbReference type="Proteomes" id="UP001465668">
    <property type="component" value="Unassembled WGS sequence"/>
</dbReference>
<dbReference type="InterPro" id="IPR003661">
    <property type="entry name" value="HisK_dim/P_dom"/>
</dbReference>
<dbReference type="Pfam" id="PF00512">
    <property type="entry name" value="HisKA"/>
    <property type="match status" value="1"/>
</dbReference>
<dbReference type="SUPFAM" id="SSF55781">
    <property type="entry name" value="GAF domain-like"/>
    <property type="match status" value="1"/>
</dbReference>
<dbReference type="InterPro" id="IPR036259">
    <property type="entry name" value="MFS_trans_sf"/>
</dbReference>
<feature type="domain" description="Histidine kinase" evidence="8">
    <location>
        <begin position="584"/>
        <end position="869"/>
    </location>
</feature>
<accession>A0ABR2X6K7</accession>
<dbReference type="Pfam" id="PF00072">
    <property type="entry name" value="Response_reg"/>
    <property type="match status" value="1"/>
</dbReference>
<gene>
    <name evidence="11" type="ORF">SCAR479_13915</name>
</gene>
<dbReference type="InterPro" id="IPR005467">
    <property type="entry name" value="His_kinase_dom"/>
</dbReference>
<dbReference type="InterPro" id="IPR003594">
    <property type="entry name" value="HATPase_dom"/>
</dbReference>
<feature type="transmembrane region" description="Helical" evidence="7">
    <location>
        <begin position="1728"/>
        <end position="1750"/>
    </location>
</feature>
<evidence type="ECO:0000256" key="3">
    <source>
        <dbReference type="ARBA" id="ARBA00022679"/>
    </source>
</evidence>
<dbReference type="Pfam" id="PF07690">
    <property type="entry name" value="MFS_1"/>
    <property type="match status" value="1"/>
</dbReference>
<dbReference type="CDD" id="cd00082">
    <property type="entry name" value="HisKA"/>
    <property type="match status" value="1"/>
</dbReference>
<feature type="transmembrane region" description="Helical" evidence="7">
    <location>
        <begin position="1443"/>
        <end position="1463"/>
    </location>
</feature>
<dbReference type="SMART" id="SM00065">
    <property type="entry name" value="GAF"/>
    <property type="match status" value="1"/>
</dbReference>
<dbReference type="PROSITE" id="PS50850">
    <property type="entry name" value="MFS"/>
    <property type="match status" value="1"/>
</dbReference>
<keyword evidence="3" id="KW-0808">Transferase</keyword>
<feature type="transmembrane region" description="Helical" evidence="7">
    <location>
        <begin position="1551"/>
        <end position="1573"/>
    </location>
</feature>
<keyword evidence="2 5" id="KW-0597">Phosphoprotein</keyword>
<feature type="compositionally biased region" description="Low complexity" evidence="6">
    <location>
        <begin position="284"/>
        <end position="300"/>
    </location>
</feature>
<evidence type="ECO:0000256" key="5">
    <source>
        <dbReference type="PROSITE-ProRule" id="PRU00169"/>
    </source>
</evidence>
<keyword evidence="7" id="KW-1133">Transmembrane helix</keyword>
<proteinExistence type="predicted"/>
<feature type="region of interest" description="Disordered" evidence="6">
    <location>
        <begin position="1099"/>
        <end position="1135"/>
    </location>
</feature>
<keyword evidence="7" id="KW-0472">Membrane</keyword>
<dbReference type="InterPro" id="IPR003018">
    <property type="entry name" value="GAF"/>
</dbReference>
<dbReference type="Gene3D" id="1.10.287.130">
    <property type="match status" value="1"/>
</dbReference>
<dbReference type="SUPFAM" id="SSF103473">
    <property type="entry name" value="MFS general substrate transporter"/>
    <property type="match status" value="1"/>
</dbReference>
<dbReference type="InterPro" id="IPR020846">
    <property type="entry name" value="MFS_dom"/>
</dbReference>
<feature type="compositionally biased region" description="Polar residues" evidence="6">
    <location>
        <begin position="1103"/>
        <end position="1124"/>
    </location>
</feature>
<feature type="region of interest" description="Disordered" evidence="6">
    <location>
        <begin position="255"/>
        <end position="339"/>
    </location>
</feature>